<evidence type="ECO:0000313" key="2">
    <source>
        <dbReference type="Proteomes" id="UP000192478"/>
    </source>
</evidence>
<organism evidence="1 2">
    <name type="scientific">Clostridium formicaceticum</name>
    <dbReference type="NCBI Taxonomy" id="1497"/>
    <lineage>
        <taxon>Bacteria</taxon>
        <taxon>Bacillati</taxon>
        <taxon>Bacillota</taxon>
        <taxon>Clostridia</taxon>
        <taxon>Eubacteriales</taxon>
        <taxon>Clostridiaceae</taxon>
        <taxon>Clostridium</taxon>
    </lineage>
</organism>
<name>A0AAC9RLN0_9CLOT</name>
<dbReference type="AlphaFoldDB" id="A0AAC9RLN0"/>
<sequence length="38" mass="4154">MILNVKTVQINILQGEGIMDIVLVLISMNANHAHIVVV</sequence>
<accession>A0AAC9RLN0</accession>
<proteinExistence type="predicted"/>
<dbReference type="Proteomes" id="UP000192478">
    <property type="component" value="Chromosome"/>
</dbReference>
<gene>
    <name evidence="1" type="ORF">CLFO_23540</name>
</gene>
<reference evidence="1 2" key="1">
    <citation type="submission" date="2017-03" db="EMBL/GenBank/DDBJ databases">
        <title>Complete sequence of Clostridium formicaceticum DSM 92.</title>
        <authorList>
            <person name="Poehlein A."/>
            <person name="Karl M."/>
            <person name="Bengelsdorf F.R."/>
            <person name="Duerre P."/>
            <person name="Daniel R."/>
        </authorList>
    </citation>
    <scope>NUCLEOTIDE SEQUENCE [LARGE SCALE GENOMIC DNA]</scope>
    <source>
        <strain evidence="1 2">DSM 92</strain>
    </source>
</reference>
<dbReference type="EMBL" id="CP020559">
    <property type="protein sequence ID" value="ARE87954.1"/>
    <property type="molecule type" value="Genomic_DNA"/>
</dbReference>
<protein>
    <submittedName>
        <fullName evidence="1">Uncharacterized protein</fullName>
    </submittedName>
</protein>
<evidence type="ECO:0000313" key="1">
    <source>
        <dbReference type="EMBL" id="ARE87954.1"/>
    </source>
</evidence>